<sequence>MGQSQPCSTTGGLRDTHVRAWFPAESYDDEPRMWIRTGADFAFLALDEPASKIEFSFVSRTSANPITVVAHRLKGPWPSSMTFSIWSEIRDDFLGGMLDQALVDGLGRYSLKTYGAQYIMLEARGPSVGYAIMSSDGWEGKPTWCKEPVTPTPQPSPTPRATSAPISPINRITVPSDLLPIIMQHALIANEYEPGTCFEIAADKDGNGRSTAPDFLIVIHMPDETIHRWKFQWFENDALYMSPASHPCDVAVEYLR</sequence>
<evidence type="ECO:0000313" key="1">
    <source>
        <dbReference type="EMBL" id="KKN85741.1"/>
    </source>
</evidence>
<organism evidence="1">
    <name type="scientific">marine sediment metagenome</name>
    <dbReference type="NCBI Taxonomy" id="412755"/>
    <lineage>
        <taxon>unclassified sequences</taxon>
        <taxon>metagenomes</taxon>
        <taxon>ecological metagenomes</taxon>
    </lineage>
</organism>
<dbReference type="AlphaFoldDB" id="A0A0F9WIF2"/>
<reference evidence="1" key="1">
    <citation type="journal article" date="2015" name="Nature">
        <title>Complex archaea that bridge the gap between prokaryotes and eukaryotes.</title>
        <authorList>
            <person name="Spang A."/>
            <person name="Saw J.H."/>
            <person name="Jorgensen S.L."/>
            <person name="Zaremba-Niedzwiedzka K."/>
            <person name="Martijn J."/>
            <person name="Lind A.E."/>
            <person name="van Eijk R."/>
            <person name="Schleper C."/>
            <person name="Guy L."/>
            <person name="Ettema T.J."/>
        </authorList>
    </citation>
    <scope>NUCLEOTIDE SEQUENCE</scope>
</reference>
<gene>
    <name evidence="1" type="ORF">LCGC14_0275460</name>
</gene>
<proteinExistence type="predicted"/>
<name>A0A0F9WIF2_9ZZZZ</name>
<dbReference type="EMBL" id="LAZR01000155">
    <property type="protein sequence ID" value="KKN85741.1"/>
    <property type="molecule type" value="Genomic_DNA"/>
</dbReference>
<accession>A0A0F9WIF2</accession>
<protein>
    <submittedName>
        <fullName evidence="1">Uncharacterized protein</fullName>
    </submittedName>
</protein>
<comment type="caution">
    <text evidence="1">The sequence shown here is derived from an EMBL/GenBank/DDBJ whole genome shotgun (WGS) entry which is preliminary data.</text>
</comment>